<keyword evidence="4 8" id="KW-0808">Transferase</keyword>
<dbReference type="InterPro" id="IPR003043">
    <property type="entry name" value="Uropor_MeTrfase_CS"/>
</dbReference>
<evidence type="ECO:0000256" key="1">
    <source>
        <dbReference type="ARBA" id="ARBA00005879"/>
    </source>
</evidence>
<comment type="pathway">
    <text evidence="7">Porphyrin-containing compound metabolism; siroheme biosynthesis; precorrin-2 from uroporphyrinogen III: step 1/1.</text>
</comment>
<dbReference type="InterPro" id="IPR014777">
    <property type="entry name" value="4pyrrole_Mease_sub1"/>
</dbReference>
<gene>
    <name evidence="11" type="primary">cobA</name>
    <name evidence="11" type="ORF">NFI95_01915</name>
</gene>
<dbReference type="InterPro" id="IPR014776">
    <property type="entry name" value="4pyrrole_Mease_sub2"/>
</dbReference>
<evidence type="ECO:0000256" key="6">
    <source>
        <dbReference type="ARBA" id="ARBA00023244"/>
    </source>
</evidence>
<dbReference type="Gene3D" id="3.30.950.10">
    <property type="entry name" value="Methyltransferase, Cobalt-precorrin-4 Transmethylase, Domain 2"/>
    <property type="match status" value="1"/>
</dbReference>
<evidence type="ECO:0000256" key="2">
    <source>
        <dbReference type="ARBA" id="ARBA00012162"/>
    </source>
</evidence>
<dbReference type="Pfam" id="PF00590">
    <property type="entry name" value="TP_methylase"/>
    <property type="match status" value="1"/>
</dbReference>
<dbReference type="NCBIfam" id="NF004790">
    <property type="entry name" value="PRK06136.1"/>
    <property type="match status" value="1"/>
</dbReference>
<keyword evidence="3 8" id="KW-0489">Methyltransferase</keyword>
<evidence type="ECO:0000256" key="4">
    <source>
        <dbReference type="ARBA" id="ARBA00022679"/>
    </source>
</evidence>
<dbReference type="RefSeq" id="WP_422862644.1">
    <property type="nucleotide sequence ID" value="NZ_JAMSKV010000001.1"/>
</dbReference>
<evidence type="ECO:0000256" key="7">
    <source>
        <dbReference type="ARBA" id="ARBA00025705"/>
    </source>
</evidence>
<dbReference type="Gene3D" id="3.40.1010.10">
    <property type="entry name" value="Cobalt-precorrin-4 Transmethylase, Domain 1"/>
    <property type="match status" value="1"/>
</dbReference>
<evidence type="ECO:0000313" key="11">
    <source>
        <dbReference type="EMBL" id="MCQ8277206.1"/>
    </source>
</evidence>
<comment type="caution">
    <text evidence="11">The sequence shown here is derived from an EMBL/GenBank/DDBJ whole genome shotgun (WGS) entry which is preliminary data.</text>
</comment>
<protein>
    <recommendedName>
        <fullName evidence="2">uroporphyrinogen-III C-methyltransferase</fullName>
        <ecNumber evidence="2">2.1.1.107</ecNumber>
    </recommendedName>
</protein>
<feature type="domain" description="Tetrapyrrole methylase" evidence="10">
    <location>
        <begin position="49"/>
        <end position="262"/>
    </location>
</feature>
<dbReference type="Proteomes" id="UP001524587">
    <property type="component" value="Unassembled WGS sequence"/>
</dbReference>
<proteinExistence type="inferred from homology"/>
<dbReference type="SUPFAM" id="SSF53790">
    <property type="entry name" value="Tetrapyrrole methylase"/>
    <property type="match status" value="1"/>
</dbReference>
<comment type="similarity">
    <text evidence="1 8">Belongs to the precorrin methyltransferase family.</text>
</comment>
<sequence length="302" mass="30958">MTGSPQFPAPRDPVAGIAPGDGPGPALDPVLAVRRLLGASCPVLEPGHVWLAGAGPGDRGHLTLHALCGLIQADVIVFDALVDPGVLELARPEAVLEFAGKRGGRPSVHQSDISARLVALARDGKRVLRLKGGDPYVFGRGAEEALILARETVPFRIVPGLTAGLAGLAAAGIPATMRGVNQAILLATGHSAEGEADPVSGLDWEAIARLDQPVVLYMAVRNLAAIATRLRGGGMDGAMPAAAISRAATPDQRILVGTLDTLPGLLEQDRLPTPALIVIGRIVSARDALLGLAAQAQAMIAD</sequence>
<dbReference type="GO" id="GO:0032259">
    <property type="term" value="P:methylation"/>
    <property type="evidence" value="ECO:0007669"/>
    <property type="project" value="UniProtKB-KW"/>
</dbReference>
<evidence type="ECO:0000256" key="8">
    <source>
        <dbReference type="RuleBase" id="RU003960"/>
    </source>
</evidence>
<keyword evidence="6" id="KW-0627">Porphyrin biosynthesis</keyword>
<dbReference type="InterPro" id="IPR035996">
    <property type="entry name" value="4pyrrol_Methylase_sf"/>
</dbReference>
<evidence type="ECO:0000313" key="12">
    <source>
        <dbReference type="Proteomes" id="UP001524587"/>
    </source>
</evidence>
<accession>A0ABT1W2W6</accession>
<feature type="region of interest" description="Disordered" evidence="9">
    <location>
        <begin position="1"/>
        <end position="21"/>
    </location>
</feature>
<name>A0ABT1W2W6_9PROT</name>
<dbReference type="PROSITE" id="PS00840">
    <property type="entry name" value="SUMT_2"/>
    <property type="match status" value="1"/>
</dbReference>
<dbReference type="CDD" id="cd11642">
    <property type="entry name" value="SUMT"/>
    <property type="match status" value="1"/>
</dbReference>
<dbReference type="PANTHER" id="PTHR45790:SF3">
    <property type="entry name" value="S-ADENOSYL-L-METHIONINE-DEPENDENT UROPORPHYRINOGEN III METHYLTRANSFERASE, CHLOROPLASTIC"/>
    <property type="match status" value="1"/>
</dbReference>
<evidence type="ECO:0000259" key="10">
    <source>
        <dbReference type="Pfam" id="PF00590"/>
    </source>
</evidence>
<dbReference type="PANTHER" id="PTHR45790">
    <property type="entry name" value="SIROHEME SYNTHASE-RELATED"/>
    <property type="match status" value="1"/>
</dbReference>
<evidence type="ECO:0000256" key="9">
    <source>
        <dbReference type="SAM" id="MobiDB-lite"/>
    </source>
</evidence>
<reference evidence="11 12" key="1">
    <citation type="submission" date="2022-06" db="EMBL/GenBank/DDBJ databases">
        <title>Endosaccharibacter gen. nov., sp. nov., endophytic bacteria isolated from sugarcane.</title>
        <authorList>
            <person name="Pitiwittayakul N."/>
            <person name="Yukphan P."/>
            <person name="Charoenyingcharoen P."/>
            <person name="Tanasupawat S."/>
        </authorList>
    </citation>
    <scope>NUCLEOTIDE SEQUENCE [LARGE SCALE GENOMIC DNA]</scope>
    <source>
        <strain evidence="11 12">KSS8</strain>
    </source>
</reference>
<dbReference type="InterPro" id="IPR006366">
    <property type="entry name" value="CobA/CysG_C"/>
</dbReference>
<dbReference type="EC" id="2.1.1.107" evidence="2"/>
<evidence type="ECO:0000256" key="3">
    <source>
        <dbReference type="ARBA" id="ARBA00022603"/>
    </source>
</evidence>
<dbReference type="NCBIfam" id="TIGR01469">
    <property type="entry name" value="cobA_cysG_Cterm"/>
    <property type="match status" value="1"/>
</dbReference>
<feature type="compositionally biased region" description="Low complexity" evidence="9">
    <location>
        <begin position="12"/>
        <end position="21"/>
    </location>
</feature>
<organism evidence="11 12">
    <name type="scientific">Endosaccharibacter trunci</name>
    <dbReference type="NCBI Taxonomy" id="2812733"/>
    <lineage>
        <taxon>Bacteria</taxon>
        <taxon>Pseudomonadati</taxon>
        <taxon>Pseudomonadota</taxon>
        <taxon>Alphaproteobacteria</taxon>
        <taxon>Acetobacterales</taxon>
        <taxon>Acetobacteraceae</taxon>
        <taxon>Endosaccharibacter</taxon>
    </lineage>
</organism>
<dbReference type="InterPro" id="IPR000878">
    <property type="entry name" value="4pyrrol_Mease"/>
</dbReference>
<evidence type="ECO:0000256" key="5">
    <source>
        <dbReference type="ARBA" id="ARBA00022691"/>
    </source>
</evidence>
<keyword evidence="5" id="KW-0949">S-adenosyl-L-methionine</keyword>
<dbReference type="InterPro" id="IPR050161">
    <property type="entry name" value="Siro_Cobalamin_biosynth"/>
</dbReference>
<dbReference type="EMBL" id="JAMSKV010000001">
    <property type="protein sequence ID" value="MCQ8277206.1"/>
    <property type="molecule type" value="Genomic_DNA"/>
</dbReference>
<keyword evidence="12" id="KW-1185">Reference proteome</keyword>
<dbReference type="GO" id="GO:0004851">
    <property type="term" value="F:uroporphyrin-III C-methyltransferase activity"/>
    <property type="evidence" value="ECO:0007669"/>
    <property type="project" value="UniProtKB-EC"/>
</dbReference>